<dbReference type="InterPro" id="IPR039564">
    <property type="entry name" value="Peptidase_C39-like"/>
</dbReference>
<organism evidence="2 3">
    <name type="scientific">Neptunomonas concharum</name>
    <dbReference type="NCBI Taxonomy" id="1031538"/>
    <lineage>
        <taxon>Bacteria</taxon>
        <taxon>Pseudomonadati</taxon>
        <taxon>Pseudomonadota</taxon>
        <taxon>Gammaproteobacteria</taxon>
        <taxon>Oceanospirillales</taxon>
        <taxon>Oceanospirillaceae</taxon>
        <taxon>Neptunomonas</taxon>
    </lineage>
</organism>
<reference evidence="2 3" key="1">
    <citation type="journal article" date="2019" name="Biochem. Eng. J.">
        <title>Metabolic engineering of the marine bacteria Neptunomonas concharum for the production of acetoin and meso-2,3-butanediol from acetate.</title>
        <authorList>
            <person name="Li W."/>
            <person name="Pu N."/>
            <person name="Liu C.-X."/>
            <person name="Yuan Q.-P."/>
            <person name="Li Z.-J."/>
        </authorList>
    </citation>
    <scope>NUCLEOTIDE SEQUENCE [LARGE SCALE GENOMIC DNA]</scope>
    <source>
        <strain evidence="2 3">JCM17730</strain>
    </source>
</reference>
<keyword evidence="3" id="KW-1185">Reference proteome</keyword>
<name>A0A5P1RBC2_9GAMM</name>
<sequence length="231" mass="27332">MYFKIYILVNGGSVGRLFILLLAFFSPITEAEIKNKVQLDVPVVKQGKSLCGPATIEMLFRYWGVSKYDQYDIAKSMLVQFPNSKRYKNSGIFKTPIDWSKYPGTGTINMREFLKRFGETKNIMLEREPLSKRQKVVKRNEMFQRVKQYVSDGVPVIVHQYWRLPKSRGHYRIVTGYDERKKIVYLNDADSSKKVTQTYDEFLQLWNFDQRWLHYNAIAFNLKRDQLDVQL</sequence>
<gene>
    <name evidence="2" type="ORF">F0U83_09280</name>
</gene>
<accession>A0A5P1RBC2</accession>
<evidence type="ECO:0000313" key="2">
    <source>
        <dbReference type="EMBL" id="QEQ96897.1"/>
    </source>
</evidence>
<evidence type="ECO:0000259" key="1">
    <source>
        <dbReference type="Pfam" id="PF13529"/>
    </source>
</evidence>
<dbReference type="OrthoDB" id="6305418at2"/>
<evidence type="ECO:0000313" key="3">
    <source>
        <dbReference type="Proteomes" id="UP000324760"/>
    </source>
</evidence>
<protein>
    <recommendedName>
        <fullName evidence="1">Peptidase C39-like domain-containing protein</fullName>
    </recommendedName>
</protein>
<dbReference type="AlphaFoldDB" id="A0A5P1RBC2"/>
<dbReference type="KEGG" id="ncu:F0U83_09280"/>
<feature type="domain" description="Peptidase C39-like" evidence="1">
    <location>
        <begin position="39"/>
        <end position="188"/>
    </location>
</feature>
<proteinExistence type="predicted"/>
<dbReference type="Gene3D" id="3.90.70.10">
    <property type="entry name" value="Cysteine proteinases"/>
    <property type="match status" value="1"/>
</dbReference>
<dbReference type="Pfam" id="PF13529">
    <property type="entry name" value="Peptidase_C39_2"/>
    <property type="match status" value="1"/>
</dbReference>
<dbReference type="EMBL" id="CP043869">
    <property type="protein sequence ID" value="QEQ96897.1"/>
    <property type="molecule type" value="Genomic_DNA"/>
</dbReference>
<dbReference type="Proteomes" id="UP000324760">
    <property type="component" value="Chromosome"/>
</dbReference>